<dbReference type="SUPFAM" id="SSF48452">
    <property type="entry name" value="TPR-like"/>
    <property type="match status" value="3"/>
</dbReference>
<dbReference type="RefSeq" id="XP_027618199.1">
    <property type="nucleotide sequence ID" value="XM_027762398.1"/>
</dbReference>
<dbReference type="InterPro" id="IPR019734">
    <property type="entry name" value="TPR_rpt"/>
</dbReference>
<dbReference type="Gene3D" id="1.25.40.10">
    <property type="entry name" value="Tetratricopeptide repeat domain"/>
    <property type="match status" value="2"/>
</dbReference>
<evidence type="ECO:0000256" key="1">
    <source>
        <dbReference type="SAM" id="MobiDB-lite"/>
    </source>
</evidence>
<gene>
    <name evidence="2" type="ORF">SCP_1005340</name>
</gene>
<evidence type="ECO:0008006" key="4">
    <source>
        <dbReference type="Google" id="ProtNLM"/>
    </source>
</evidence>
<dbReference type="Pfam" id="PF13181">
    <property type="entry name" value="TPR_8"/>
    <property type="match status" value="1"/>
</dbReference>
<evidence type="ECO:0000313" key="3">
    <source>
        <dbReference type="Proteomes" id="UP000287166"/>
    </source>
</evidence>
<dbReference type="InterPro" id="IPR039340">
    <property type="entry name" value="Tfc4/TFIIIC-102/Sfc4"/>
</dbReference>
<dbReference type="AlphaFoldDB" id="A0A401GYP0"/>
<dbReference type="Pfam" id="PF13174">
    <property type="entry name" value="TPR_6"/>
    <property type="match status" value="1"/>
</dbReference>
<dbReference type="SMART" id="SM00028">
    <property type="entry name" value="TPR"/>
    <property type="match status" value="4"/>
</dbReference>
<dbReference type="FunCoup" id="A0A401GYP0">
    <property type="interactions" value="670"/>
</dbReference>
<proteinExistence type="predicted"/>
<dbReference type="OrthoDB" id="9991317at2759"/>
<dbReference type="Proteomes" id="UP000287166">
    <property type="component" value="Unassembled WGS sequence"/>
</dbReference>
<comment type="caution">
    <text evidence="2">The sequence shown here is derived from an EMBL/GenBank/DDBJ whole genome shotgun (WGS) entry which is preliminary data.</text>
</comment>
<accession>A0A401GYP0</accession>
<dbReference type="GeneID" id="38784203"/>
<dbReference type="PANTHER" id="PTHR23082">
    <property type="entry name" value="TRANSCRIPTION INITIATION FACTOR IIIC TFIIIC , POLYPEPTIDE 3-RELATED"/>
    <property type="match status" value="1"/>
</dbReference>
<dbReference type="GO" id="GO:0000127">
    <property type="term" value="C:transcription factor TFIIIC complex"/>
    <property type="evidence" value="ECO:0007669"/>
    <property type="project" value="TreeGrafter"/>
</dbReference>
<keyword evidence="3" id="KW-1185">Reference proteome</keyword>
<feature type="region of interest" description="Disordered" evidence="1">
    <location>
        <begin position="355"/>
        <end position="389"/>
    </location>
</feature>
<organism evidence="2 3">
    <name type="scientific">Sparassis crispa</name>
    <dbReference type="NCBI Taxonomy" id="139825"/>
    <lineage>
        <taxon>Eukaryota</taxon>
        <taxon>Fungi</taxon>
        <taxon>Dikarya</taxon>
        <taxon>Basidiomycota</taxon>
        <taxon>Agaricomycotina</taxon>
        <taxon>Agaricomycetes</taxon>
        <taxon>Polyporales</taxon>
        <taxon>Sparassidaceae</taxon>
        <taxon>Sparassis</taxon>
    </lineage>
</organism>
<sequence length="781" mass="88239">MRVMQEVIRIEPRASSAWSVLAQCYEDLNEPQKALQLRIMAAHLTHDAEEWDRLVRQSMALGYNQQALYCFGKVYSLDPSNVNALWDRATLAKDIGELKTARQTLLAILKRLPHHLIVLDELRPILIELSDLALCASLFGDAFAHYQVTVPAGVGYDAEQQREVPGGGFGLMYLLVLADLYNTLGEYEKAVETIRNGCRWLQGRGQQKFWDVCDDDREYDTTEGMRGAEGELQPGMYPLDVNARHRKDVAEYAPLFAEIADACFERGLYVEAGHIYETLGRDAGTSSLYVLLQAAACRRMMGDIKEAAEVYEHIITADPTHNEAKMKLAEIYEILNEPRKALDLVLQVIDSRKKRPRQEVTEGGETDDASTSLFEEKARAKGKSASAKAANKLTPAQLRELEAVKEREVVQGFHRIKELWAGMLAGEEAAEREWLVEAEKLVESFRETRNLFLTTRHSGFRGMFPRSSRKQTAEASEESMASRLQLELGRDSITRKSRAEGVDTFRTVSFDDWLRLFMHYAFLLTKRNQYDQAIEVLRHITYSNAYQSSASQDTIRLALITCALRADKHMTVVEQARKLINGHQFNNEALRILVASLGGGLHATDAFLASTLTKHLQRELKLADAAVKNKDVLKWNNTLHRYGLGSASSKVDADDVDDEDDIPDLSKSYRSALFYLLHAYDYCPDDPMICLCAAIASLGRAMQRQSDNRHHLIAQGMAFLTRYRTLRGCDAVGMDEVEFNFGRAFQQLGIMCHEMTSSSAQDCILSLFAITNEFWRSQRRG</sequence>
<evidence type="ECO:0000313" key="2">
    <source>
        <dbReference type="EMBL" id="GBE87286.1"/>
    </source>
</evidence>
<name>A0A401GYP0_9APHY</name>
<dbReference type="PANTHER" id="PTHR23082:SF0">
    <property type="entry name" value="GENERAL TRANSCRIPTION FACTOR 3C POLYPEPTIDE 3"/>
    <property type="match status" value="1"/>
</dbReference>
<dbReference type="EMBL" id="BFAD01000010">
    <property type="protein sequence ID" value="GBE87286.1"/>
    <property type="molecule type" value="Genomic_DNA"/>
</dbReference>
<dbReference type="InParanoid" id="A0A401GYP0"/>
<reference evidence="2 3" key="1">
    <citation type="journal article" date="2018" name="Sci. Rep.">
        <title>Genome sequence of the cauliflower mushroom Sparassis crispa (Hanabiratake) and its association with beneficial usage.</title>
        <authorList>
            <person name="Kiyama R."/>
            <person name="Furutani Y."/>
            <person name="Kawaguchi K."/>
            <person name="Nakanishi T."/>
        </authorList>
    </citation>
    <scope>NUCLEOTIDE SEQUENCE [LARGE SCALE GENOMIC DNA]</scope>
</reference>
<dbReference type="InterPro" id="IPR011990">
    <property type="entry name" value="TPR-like_helical_dom_sf"/>
</dbReference>
<dbReference type="GO" id="GO:0006383">
    <property type="term" value="P:transcription by RNA polymerase III"/>
    <property type="evidence" value="ECO:0007669"/>
    <property type="project" value="InterPro"/>
</dbReference>
<dbReference type="STRING" id="139825.A0A401GYP0"/>
<protein>
    <recommendedName>
        <fullName evidence="4">TPR-like protein</fullName>
    </recommendedName>
</protein>